<reference evidence="1" key="2">
    <citation type="submission" date="2025-09" db="UniProtKB">
        <authorList>
            <consortium name="EnsemblPlants"/>
        </authorList>
    </citation>
    <scope>IDENTIFICATION</scope>
</reference>
<sequence>MGRPILRLCRRRESRAPQGAACSTSCRTRSVPNSPSSDRPQISPPPTMLVSDLSEGLLEEILRRLPPGEPGCLFRASVVCKPWRSLVTSSGFGSRYRELHGTPPLLGFFEIDDVFGCWFAPSTPISPFPPIHPDPRDFFVLDSRHGLVLLRTPGWKNEEPVARFIVWDPVSRRQWEFPPPEFAANILYDNAVVLCSADRLSCPGCPFTVVYVGTDGPGIPHASVFSSETRAWSSVATIPDVPPNTEIRRCGSKALVGNVLYFSCYHDIILRYDLSSRELSVMDWPPMGPRHDSVLMKTDEGVLGCTMIQESEFCFRSMETGPDGAVAWSQPRFVELEEQLPSSRPFDVIGFVDGPDVFYLRAGNCIFTAELKSGRVKKIPINRFSVTSDFTLIPYMSFYTPDQAGPRTLPSTMASSSNNVEPDPDKYHDSPLLHSSGQVGDEQGNGQEGDGWEEVSAEKECDKEKEKAAQELFDMGSKAIDELDFVCAVDCLRHALKIRVSHHGKLSPKCVSTYFHYGRALGCKTLLKTTYSSKDLHLPWRMFHVARSILENNLGSIMDKVDTFFALVHVSMQGEDIDYSLIVCFKALSILEHLVEPDHRLIFDLNLQIRFAFELESKIGDAHAISLCKSRIENLKRANEDFLSDKAYDASATELGSFSLPKYIEFFTGKLLSAMEKKLEDLELAISSPVSEASGDQNVDGDVPRTVSLTSQFSGASNAMSTAATIGTTGSTREDLEATGRGIKRANVKQISSEPSPKKFAEGAPSVEVDSSNSSDAESDGSVSE</sequence>
<accession>A0ACD5ZFT1</accession>
<organism evidence="1 2">
    <name type="scientific">Avena sativa</name>
    <name type="common">Oat</name>
    <dbReference type="NCBI Taxonomy" id="4498"/>
    <lineage>
        <taxon>Eukaryota</taxon>
        <taxon>Viridiplantae</taxon>
        <taxon>Streptophyta</taxon>
        <taxon>Embryophyta</taxon>
        <taxon>Tracheophyta</taxon>
        <taxon>Spermatophyta</taxon>
        <taxon>Magnoliopsida</taxon>
        <taxon>Liliopsida</taxon>
        <taxon>Poales</taxon>
        <taxon>Poaceae</taxon>
        <taxon>BOP clade</taxon>
        <taxon>Pooideae</taxon>
        <taxon>Poodae</taxon>
        <taxon>Poeae</taxon>
        <taxon>Poeae Chloroplast Group 1 (Aveneae type)</taxon>
        <taxon>Aveninae</taxon>
        <taxon>Avena</taxon>
    </lineage>
</organism>
<dbReference type="EnsemblPlants" id="AVESA.00010b.r2.6DG1156010.1">
    <property type="protein sequence ID" value="AVESA.00010b.r2.6DG1156010.1.CDS"/>
    <property type="gene ID" value="AVESA.00010b.r2.6DG1156010"/>
</dbReference>
<evidence type="ECO:0000313" key="2">
    <source>
        <dbReference type="Proteomes" id="UP001732700"/>
    </source>
</evidence>
<name>A0ACD5ZFT1_AVESA</name>
<reference evidence="1" key="1">
    <citation type="submission" date="2021-05" db="EMBL/GenBank/DDBJ databases">
        <authorList>
            <person name="Scholz U."/>
            <person name="Mascher M."/>
            <person name="Fiebig A."/>
        </authorList>
    </citation>
    <scope>NUCLEOTIDE SEQUENCE [LARGE SCALE GENOMIC DNA]</scope>
</reference>
<evidence type="ECO:0000313" key="1">
    <source>
        <dbReference type="EnsemblPlants" id="AVESA.00010b.r2.6DG1156010.1.CDS"/>
    </source>
</evidence>
<proteinExistence type="predicted"/>
<protein>
    <submittedName>
        <fullName evidence="1">Uncharacterized protein</fullName>
    </submittedName>
</protein>
<dbReference type="Proteomes" id="UP001732700">
    <property type="component" value="Chromosome 6D"/>
</dbReference>
<keyword evidence="2" id="KW-1185">Reference proteome</keyword>